<dbReference type="InterPro" id="IPR029033">
    <property type="entry name" value="His_PPase_superfam"/>
</dbReference>
<gene>
    <name evidence="1" type="ORF">CNF02_02875</name>
</gene>
<proteinExistence type="predicted"/>
<reference evidence="1 2" key="1">
    <citation type="submission" date="2017-08" db="EMBL/GenBank/DDBJ databases">
        <title>Fine stratification of microbial communities through a metagenomic profile of the photic zone.</title>
        <authorList>
            <person name="Haro-Moreno J.M."/>
            <person name="Lopez-Perez M."/>
            <person name="De La Torre J."/>
            <person name="Picazo A."/>
            <person name="Camacho A."/>
            <person name="Rodriguez-Valera F."/>
        </authorList>
    </citation>
    <scope>NUCLEOTIDE SEQUENCE [LARGE SCALE GENOMIC DNA]</scope>
    <source>
        <strain evidence="1">MED-G28</strain>
    </source>
</reference>
<dbReference type="PANTHER" id="PTHR47623:SF1">
    <property type="entry name" value="OS09G0287300 PROTEIN"/>
    <property type="match status" value="1"/>
</dbReference>
<sequence length="164" mass="18004">MKTLYLLRHAKSSWDNPELKDFERPLSSRGLKDVPVMSDRFAEKGNLVDCIICSPAIRAKSTAQRLAKNIGFPQDDMISNAELYFAGAGMFLKAASLVDETCASAMLVGHNPAITEFVNMMADVDIDNIPTCGLVKLGLPVDTWSDVEFGAATLLDFDYPKKKV</sequence>
<evidence type="ECO:0000313" key="1">
    <source>
        <dbReference type="EMBL" id="PDH34986.1"/>
    </source>
</evidence>
<dbReference type="Pfam" id="PF00300">
    <property type="entry name" value="His_Phos_1"/>
    <property type="match status" value="1"/>
</dbReference>
<dbReference type="AlphaFoldDB" id="A0A2A5WFU2"/>
<protein>
    <submittedName>
        <fullName evidence="1">Phosphohistidine phosphatase</fullName>
    </submittedName>
</protein>
<organism evidence="1 2">
    <name type="scientific">OM182 bacterium MED-G28</name>
    <dbReference type="NCBI Taxonomy" id="1986256"/>
    <lineage>
        <taxon>Bacteria</taxon>
        <taxon>Pseudomonadati</taxon>
        <taxon>Pseudomonadota</taxon>
        <taxon>Gammaproteobacteria</taxon>
        <taxon>OMG group</taxon>
        <taxon>OM182 clade</taxon>
    </lineage>
</organism>
<evidence type="ECO:0000313" key="2">
    <source>
        <dbReference type="Proteomes" id="UP000219329"/>
    </source>
</evidence>
<dbReference type="InterPro" id="IPR013078">
    <property type="entry name" value="His_Pase_superF_clade-1"/>
</dbReference>
<accession>A0A2A5WFU2</accession>
<dbReference type="EMBL" id="NTJZ01000002">
    <property type="protein sequence ID" value="PDH34986.1"/>
    <property type="molecule type" value="Genomic_DNA"/>
</dbReference>
<comment type="caution">
    <text evidence="1">The sequence shown here is derived from an EMBL/GenBank/DDBJ whole genome shotgun (WGS) entry which is preliminary data.</text>
</comment>
<dbReference type="SUPFAM" id="SSF53254">
    <property type="entry name" value="Phosphoglycerate mutase-like"/>
    <property type="match status" value="1"/>
</dbReference>
<dbReference type="Proteomes" id="UP000219329">
    <property type="component" value="Unassembled WGS sequence"/>
</dbReference>
<dbReference type="PANTHER" id="PTHR47623">
    <property type="entry name" value="OS09G0287300 PROTEIN"/>
    <property type="match status" value="1"/>
</dbReference>
<dbReference type="CDD" id="cd07067">
    <property type="entry name" value="HP_PGM_like"/>
    <property type="match status" value="1"/>
</dbReference>
<name>A0A2A5WFU2_9GAMM</name>
<dbReference type="Gene3D" id="3.40.50.1240">
    <property type="entry name" value="Phosphoglycerate mutase-like"/>
    <property type="match status" value="1"/>
</dbReference>